<sequence length="113" mass="12860">METMESFSKFMTPLGITILTSIKPKKGCLILFVSSSSKDVMPSGPLYNGYVCILAQSTTTKTIRRRRENYIHKKAMGWIESVNDHQQTTEANQKRRQESYTAEKNTSHSVLNI</sequence>
<proteinExistence type="predicted"/>
<dbReference type="Proteomes" id="UP000183832">
    <property type="component" value="Unassembled WGS sequence"/>
</dbReference>
<gene>
    <name evidence="2" type="ORF">CLUMA_CG002714</name>
</gene>
<feature type="compositionally biased region" description="Polar residues" evidence="1">
    <location>
        <begin position="99"/>
        <end position="113"/>
    </location>
</feature>
<reference evidence="2 3" key="1">
    <citation type="submission" date="2015-04" db="EMBL/GenBank/DDBJ databases">
        <authorList>
            <person name="Syromyatnikov M.Y."/>
            <person name="Popov V.N."/>
        </authorList>
    </citation>
    <scope>NUCLEOTIDE SEQUENCE [LARGE SCALE GENOMIC DNA]</scope>
</reference>
<feature type="region of interest" description="Disordered" evidence="1">
    <location>
        <begin position="82"/>
        <end position="113"/>
    </location>
</feature>
<name>A0A1J1HNG9_9DIPT</name>
<evidence type="ECO:0000313" key="2">
    <source>
        <dbReference type="EMBL" id="CRK88932.1"/>
    </source>
</evidence>
<evidence type="ECO:0000313" key="3">
    <source>
        <dbReference type="Proteomes" id="UP000183832"/>
    </source>
</evidence>
<keyword evidence="3" id="KW-1185">Reference proteome</keyword>
<accession>A0A1J1HNG9</accession>
<organism evidence="2 3">
    <name type="scientific">Clunio marinus</name>
    <dbReference type="NCBI Taxonomy" id="568069"/>
    <lineage>
        <taxon>Eukaryota</taxon>
        <taxon>Metazoa</taxon>
        <taxon>Ecdysozoa</taxon>
        <taxon>Arthropoda</taxon>
        <taxon>Hexapoda</taxon>
        <taxon>Insecta</taxon>
        <taxon>Pterygota</taxon>
        <taxon>Neoptera</taxon>
        <taxon>Endopterygota</taxon>
        <taxon>Diptera</taxon>
        <taxon>Nematocera</taxon>
        <taxon>Chironomoidea</taxon>
        <taxon>Chironomidae</taxon>
        <taxon>Clunio</taxon>
    </lineage>
</organism>
<dbReference type="AlphaFoldDB" id="A0A1J1HNG9"/>
<protein>
    <submittedName>
        <fullName evidence="2">CLUMA_CG002714, isoform A</fullName>
    </submittedName>
</protein>
<dbReference type="EMBL" id="CVRI01000010">
    <property type="protein sequence ID" value="CRK88932.1"/>
    <property type="molecule type" value="Genomic_DNA"/>
</dbReference>
<evidence type="ECO:0000256" key="1">
    <source>
        <dbReference type="SAM" id="MobiDB-lite"/>
    </source>
</evidence>